<keyword evidence="1" id="KW-0812">Transmembrane</keyword>
<keyword evidence="1" id="KW-0472">Membrane</keyword>
<name>A0A9Q3GGK0_9BASI</name>
<reference evidence="2" key="1">
    <citation type="submission" date="2021-03" db="EMBL/GenBank/DDBJ databases">
        <title>Draft genome sequence of rust myrtle Austropuccinia psidii MF-1, a brazilian biotype.</title>
        <authorList>
            <person name="Quecine M.C."/>
            <person name="Pachon D.M.R."/>
            <person name="Bonatelli M.L."/>
            <person name="Correr F.H."/>
            <person name="Franceschini L.M."/>
            <person name="Leite T.F."/>
            <person name="Margarido G.R.A."/>
            <person name="Almeida C.A."/>
            <person name="Ferrarezi J.A."/>
            <person name="Labate C.A."/>
        </authorList>
    </citation>
    <scope>NUCLEOTIDE SEQUENCE</scope>
    <source>
        <strain evidence="2">MF-1</strain>
    </source>
</reference>
<gene>
    <name evidence="2" type="ORF">O181_006211</name>
</gene>
<organism evidence="2 3">
    <name type="scientific">Austropuccinia psidii MF-1</name>
    <dbReference type="NCBI Taxonomy" id="1389203"/>
    <lineage>
        <taxon>Eukaryota</taxon>
        <taxon>Fungi</taxon>
        <taxon>Dikarya</taxon>
        <taxon>Basidiomycota</taxon>
        <taxon>Pucciniomycotina</taxon>
        <taxon>Pucciniomycetes</taxon>
        <taxon>Pucciniales</taxon>
        <taxon>Sphaerophragmiaceae</taxon>
        <taxon>Austropuccinia</taxon>
    </lineage>
</organism>
<evidence type="ECO:0000256" key="1">
    <source>
        <dbReference type="SAM" id="Phobius"/>
    </source>
</evidence>
<evidence type="ECO:0000313" key="2">
    <source>
        <dbReference type="EMBL" id="MBW0466496.1"/>
    </source>
</evidence>
<keyword evidence="1" id="KW-1133">Transmembrane helix</keyword>
<dbReference type="Proteomes" id="UP000765509">
    <property type="component" value="Unassembled WGS sequence"/>
</dbReference>
<evidence type="ECO:0000313" key="3">
    <source>
        <dbReference type="Proteomes" id="UP000765509"/>
    </source>
</evidence>
<comment type="caution">
    <text evidence="2">The sequence shown here is derived from an EMBL/GenBank/DDBJ whole genome shotgun (WGS) entry which is preliminary data.</text>
</comment>
<accession>A0A9Q3GGK0</accession>
<feature type="transmembrane region" description="Helical" evidence="1">
    <location>
        <begin position="7"/>
        <end position="24"/>
    </location>
</feature>
<dbReference type="EMBL" id="AVOT02001318">
    <property type="protein sequence ID" value="MBW0466496.1"/>
    <property type="molecule type" value="Genomic_DNA"/>
</dbReference>
<proteinExistence type="predicted"/>
<keyword evidence="3" id="KW-1185">Reference proteome</keyword>
<protein>
    <submittedName>
        <fullName evidence="2">Uncharacterized protein</fullName>
    </submittedName>
</protein>
<sequence>MVKKLRWFIIPLAINPVLPILILLPKDSKVTLFPALLQLFNQLFLQLHQALPPPGLPFCRSKTISHPSVQKFPIVTSQQLQPVASSSRRREEISLPFPPTQVFQQKEHWPIKVTGQDPNTASENQDAVARLFRRIDRNIRELIEYANDRTICGAASEEMASKSSWYKDELINDFQRTFDHLGGDN</sequence>
<dbReference type="AlphaFoldDB" id="A0A9Q3GGK0"/>